<proteinExistence type="predicted"/>
<evidence type="ECO:0000313" key="1">
    <source>
        <dbReference type="EMBL" id="SHI61375.1"/>
    </source>
</evidence>
<evidence type="ECO:0000313" key="2">
    <source>
        <dbReference type="Proteomes" id="UP000184442"/>
    </source>
</evidence>
<dbReference type="RefSeq" id="WP_073024823.1">
    <property type="nucleotide sequence ID" value="NZ_FQZS01000005.1"/>
</dbReference>
<dbReference type="Proteomes" id="UP000184442">
    <property type="component" value="Unassembled WGS sequence"/>
</dbReference>
<sequence>MKNPIFINGTMGVGKTATCRELQLLLPNCVFLDDDWYWDASPFIVNDETKNMVLDNISYLINNFITCSVYENIISCWVMNEQNIIDDVLSRLNKNDCKLYKYSLVCSEEPLISRIKKDIEMGIRSEDIIKRSVARLQNYFEMDTQKIDASNISGKEAAEIIYNGVCHRP</sequence>
<dbReference type="AlphaFoldDB" id="A0A1M6CK28"/>
<organism evidence="1 2">
    <name type="scientific">Lutispora thermophila DSM 19022</name>
    <dbReference type="NCBI Taxonomy" id="1122184"/>
    <lineage>
        <taxon>Bacteria</taxon>
        <taxon>Bacillati</taxon>
        <taxon>Bacillota</taxon>
        <taxon>Clostridia</taxon>
        <taxon>Lutisporales</taxon>
        <taxon>Lutisporaceae</taxon>
        <taxon>Lutispora</taxon>
    </lineage>
</organism>
<protein>
    <submittedName>
        <fullName evidence="1">AAA domain-containing protein</fullName>
    </submittedName>
</protein>
<dbReference type="STRING" id="1122184.SAMN02745176_00819"/>
<dbReference type="InterPro" id="IPR027417">
    <property type="entry name" value="P-loop_NTPase"/>
</dbReference>
<dbReference type="Gene3D" id="3.40.50.300">
    <property type="entry name" value="P-loop containing nucleotide triphosphate hydrolases"/>
    <property type="match status" value="1"/>
</dbReference>
<dbReference type="SUPFAM" id="SSF52540">
    <property type="entry name" value="P-loop containing nucleoside triphosphate hydrolases"/>
    <property type="match status" value="1"/>
</dbReference>
<dbReference type="OrthoDB" id="9790407at2"/>
<gene>
    <name evidence="1" type="ORF">SAMN02745176_00819</name>
</gene>
<name>A0A1M6CK28_9FIRM</name>
<accession>A0A1M6CK28</accession>
<reference evidence="1 2" key="1">
    <citation type="submission" date="2016-11" db="EMBL/GenBank/DDBJ databases">
        <authorList>
            <person name="Jaros S."/>
            <person name="Januszkiewicz K."/>
            <person name="Wedrychowicz H."/>
        </authorList>
    </citation>
    <scope>NUCLEOTIDE SEQUENCE [LARGE SCALE GENOMIC DNA]</scope>
    <source>
        <strain evidence="1 2">DSM 19022</strain>
    </source>
</reference>
<dbReference type="EMBL" id="FQZS01000005">
    <property type="protein sequence ID" value="SHI61375.1"/>
    <property type="molecule type" value="Genomic_DNA"/>
</dbReference>
<keyword evidence="2" id="KW-1185">Reference proteome</keyword>
<dbReference type="Pfam" id="PF13238">
    <property type="entry name" value="AAA_18"/>
    <property type="match status" value="1"/>
</dbReference>